<dbReference type="EMBL" id="BMAV01002522">
    <property type="protein sequence ID" value="GFY41468.1"/>
    <property type="molecule type" value="Genomic_DNA"/>
</dbReference>
<evidence type="ECO:0000313" key="2">
    <source>
        <dbReference type="EMBL" id="GFY41468.1"/>
    </source>
</evidence>
<dbReference type="PANTHER" id="PTHR47237:SF1">
    <property type="entry name" value="SLL0310 PROTEIN"/>
    <property type="match status" value="1"/>
</dbReference>
<reference evidence="2" key="1">
    <citation type="submission" date="2020-08" db="EMBL/GenBank/DDBJ databases">
        <title>Multicomponent nature underlies the extraordinary mechanical properties of spider dragline silk.</title>
        <authorList>
            <person name="Kono N."/>
            <person name="Nakamura H."/>
            <person name="Mori M."/>
            <person name="Yoshida Y."/>
            <person name="Ohtoshi R."/>
            <person name="Malay A.D."/>
            <person name="Moran D.A.P."/>
            <person name="Tomita M."/>
            <person name="Numata K."/>
            <person name="Arakawa K."/>
        </authorList>
    </citation>
    <scope>NUCLEOTIDE SEQUENCE</scope>
</reference>
<accession>A0A8X6WUA6</accession>
<name>A0A8X6WUA6_9ARAC</name>
<gene>
    <name evidence="2" type="primary">NCL1_18724</name>
    <name evidence="2" type="ORF">TNIN_476681</name>
</gene>
<dbReference type="SUPFAM" id="SSF55729">
    <property type="entry name" value="Acyl-CoA N-acyltransferases (Nat)"/>
    <property type="match status" value="1"/>
</dbReference>
<dbReference type="OrthoDB" id="6481813at2759"/>
<organism evidence="2 3">
    <name type="scientific">Trichonephila inaurata madagascariensis</name>
    <dbReference type="NCBI Taxonomy" id="2747483"/>
    <lineage>
        <taxon>Eukaryota</taxon>
        <taxon>Metazoa</taxon>
        <taxon>Ecdysozoa</taxon>
        <taxon>Arthropoda</taxon>
        <taxon>Chelicerata</taxon>
        <taxon>Arachnida</taxon>
        <taxon>Araneae</taxon>
        <taxon>Araneomorphae</taxon>
        <taxon>Entelegynae</taxon>
        <taxon>Araneoidea</taxon>
        <taxon>Nephilidae</taxon>
        <taxon>Trichonephila</taxon>
        <taxon>Trichonephila inaurata</taxon>
    </lineage>
</organism>
<evidence type="ECO:0000313" key="3">
    <source>
        <dbReference type="Proteomes" id="UP000886998"/>
    </source>
</evidence>
<dbReference type="AlphaFoldDB" id="A0A8X6WUA6"/>
<evidence type="ECO:0000259" key="1">
    <source>
        <dbReference type="Pfam" id="PF18014"/>
    </source>
</evidence>
<dbReference type="InterPro" id="IPR041496">
    <property type="entry name" value="YitH/HolE_GNAT"/>
</dbReference>
<protein>
    <submittedName>
        <fullName evidence="2">N-acetyltransferase domain-containing protein</fullName>
    </submittedName>
</protein>
<dbReference type="Proteomes" id="UP000886998">
    <property type="component" value="Unassembled WGS sequence"/>
</dbReference>
<sequence length="256" mass="28720">MMSRVVRQSVRFFSNSTRVIKEELKLTPNTAFKIRPIRTDEIPQVVKLTREIIGSLFNVKNTESIYDGGVFSAHEKYRHLDVGRKLLKECFQHSQGKNFVGNTKVDVVRAYIGGGSNILESDWKSLEYETDTPVNPATLMDELPSGVEIVSFQNSLLAAIFEYDYALAGYERKFITEASCNEENSKSLVAMKDGKCVGFGSMKLIIVEYGRIGPLYADDPSVAEAMVKRLITAMPEAKGLAMCGNYQYKYICECDT</sequence>
<dbReference type="InterPro" id="IPR016181">
    <property type="entry name" value="Acyl_CoA_acyltransferase"/>
</dbReference>
<keyword evidence="3" id="KW-1185">Reference proteome</keyword>
<dbReference type="PANTHER" id="PTHR47237">
    <property type="entry name" value="SLL0310 PROTEIN"/>
    <property type="match status" value="1"/>
</dbReference>
<comment type="caution">
    <text evidence="2">The sequence shown here is derived from an EMBL/GenBank/DDBJ whole genome shotgun (WGS) entry which is preliminary data.</text>
</comment>
<dbReference type="Gene3D" id="3.40.630.90">
    <property type="match status" value="1"/>
</dbReference>
<dbReference type="InterPro" id="IPR052729">
    <property type="entry name" value="Acyl/Acetyltrans_Enzymes"/>
</dbReference>
<dbReference type="Pfam" id="PF18014">
    <property type="entry name" value="Acetyltransf_18"/>
    <property type="match status" value="1"/>
</dbReference>
<feature type="domain" description="YitH/HolE acetyltransferase (GNAT)" evidence="1">
    <location>
        <begin position="160"/>
        <end position="235"/>
    </location>
</feature>
<proteinExistence type="predicted"/>